<dbReference type="AlphaFoldDB" id="A0AAD6RN80"/>
<keyword evidence="2" id="KW-1185">Reference proteome</keyword>
<gene>
    <name evidence="1" type="ORF">NC653_002258</name>
</gene>
<accession>A0AAD6RN80</accession>
<reference evidence="1 2" key="1">
    <citation type="journal article" date="2023" name="Mol. Ecol. Resour.">
        <title>Chromosome-level genome assembly of a triploid poplar Populus alba 'Berolinensis'.</title>
        <authorList>
            <person name="Chen S."/>
            <person name="Yu Y."/>
            <person name="Wang X."/>
            <person name="Wang S."/>
            <person name="Zhang T."/>
            <person name="Zhou Y."/>
            <person name="He R."/>
            <person name="Meng N."/>
            <person name="Wang Y."/>
            <person name="Liu W."/>
            <person name="Liu Z."/>
            <person name="Liu J."/>
            <person name="Guo Q."/>
            <person name="Huang H."/>
            <person name="Sederoff R.R."/>
            <person name="Wang G."/>
            <person name="Qu G."/>
            <person name="Chen S."/>
        </authorList>
    </citation>
    <scope>NUCLEOTIDE SEQUENCE [LARGE SCALE GENOMIC DNA]</scope>
    <source>
        <strain evidence="1">SC-2020</strain>
    </source>
</reference>
<dbReference type="EMBL" id="JAQIZT010000001">
    <property type="protein sequence ID" value="KAJ7012118.1"/>
    <property type="molecule type" value="Genomic_DNA"/>
</dbReference>
<name>A0AAD6RN80_9ROSI</name>
<evidence type="ECO:0000313" key="1">
    <source>
        <dbReference type="EMBL" id="KAJ7012118.1"/>
    </source>
</evidence>
<proteinExistence type="predicted"/>
<organism evidence="1 2">
    <name type="scientific">Populus alba x Populus x berolinensis</name>
    <dbReference type="NCBI Taxonomy" id="444605"/>
    <lineage>
        <taxon>Eukaryota</taxon>
        <taxon>Viridiplantae</taxon>
        <taxon>Streptophyta</taxon>
        <taxon>Embryophyta</taxon>
        <taxon>Tracheophyta</taxon>
        <taxon>Spermatophyta</taxon>
        <taxon>Magnoliopsida</taxon>
        <taxon>eudicotyledons</taxon>
        <taxon>Gunneridae</taxon>
        <taxon>Pentapetalae</taxon>
        <taxon>rosids</taxon>
        <taxon>fabids</taxon>
        <taxon>Malpighiales</taxon>
        <taxon>Salicaceae</taxon>
        <taxon>Saliceae</taxon>
        <taxon>Populus</taxon>
    </lineage>
</organism>
<dbReference type="Proteomes" id="UP001164929">
    <property type="component" value="Chromosome 1"/>
</dbReference>
<sequence length="28" mass="3108">MKLVTVVACCGCFGRRYHWDCCGGVVMI</sequence>
<protein>
    <submittedName>
        <fullName evidence="1">Uncharacterized protein</fullName>
    </submittedName>
</protein>
<comment type="caution">
    <text evidence="1">The sequence shown here is derived from an EMBL/GenBank/DDBJ whole genome shotgun (WGS) entry which is preliminary data.</text>
</comment>
<evidence type="ECO:0000313" key="2">
    <source>
        <dbReference type="Proteomes" id="UP001164929"/>
    </source>
</evidence>